<dbReference type="RefSeq" id="WP_215906364.1">
    <property type="nucleotide sequence ID" value="NZ_JACHNV010000004.1"/>
</dbReference>
<gene>
    <name evidence="1" type="ORF">GGU46_003130</name>
</gene>
<comment type="caution">
    <text evidence="1">The sequence shown here is derived from an EMBL/GenBank/DDBJ whole genome shotgun (WGS) entry which is preliminary data.</text>
</comment>
<sequence length="110" mass="12749">MSLHTMKKRLRKKKHLAEFKEFGWYVDYQFESVSEEADFAFWDMLIEEVEALGLMIGGSTTSFFAHPASRVPEATTQYRQQQLHQWLTRQLGVGAVTSSPLTDAWYGPFQ</sequence>
<dbReference type="PANTHER" id="PTHR38778:SF1">
    <property type="entry name" value="CYTOPLASMIC PROTEIN"/>
    <property type="match status" value="1"/>
</dbReference>
<proteinExistence type="predicted"/>
<organism evidence="1 2">
    <name type="scientific">Hymenobacter latericoloratus</name>
    <dbReference type="NCBI Taxonomy" id="1411121"/>
    <lineage>
        <taxon>Bacteria</taxon>
        <taxon>Pseudomonadati</taxon>
        <taxon>Bacteroidota</taxon>
        <taxon>Cytophagia</taxon>
        <taxon>Cytophagales</taxon>
        <taxon>Hymenobacteraceae</taxon>
        <taxon>Hymenobacter</taxon>
    </lineage>
</organism>
<dbReference type="InterPro" id="IPR007416">
    <property type="entry name" value="YggL_50S_bp"/>
</dbReference>
<dbReference type="Pfam" id="PF04320">
    <property type="entry name" value="YggL_50S_bp"/>
    <property type="match status" value="1"/>
</dbReference>
<evidence type="ECO:0000313" key="1">
    <source>
        <dbReference type="EMBL" id="MBB4602480.1"/>
    </source>
</evidence>
<dbReference type="PANTHER" id="PTHR38778">
    <property type="entry name" value="CYTOPLASMIC PROTEIN-RELATED"/>
    <property type="match status" value="1"/>
</dbReference>
<dbReference type="EMBL" id="JACHNV010000004">
    <property type="protein sequence ID" value="MBB4602480.1"/>
    <property type="molecule type" value="Genomic_DNA"/>
</dbReference>
<accession>A0ABR6K0F4</accession>
<name>A0ABR6K0F4_9BACT</name>
<reference evidence="1 2" key="1">
    <citation type="submission" date="2020-08" db="EMBL/GenBank/DDBJ databases">
        <title>Genomic Encyclopedia of Type Strains, Phase IV (KMG-IV): sequencing the most valuable type-strain genomes for metagenomic binning, comparative biology and taxonomic classification.</title>
        <authorList>
            <person name="Goeker M."/>
        </authorList>
    </citation>
    <scope>NUCLEOTIDE SEQUENCE [LARGE SCALE GENOMIC DNA]</scope>
    <source>
        <strain evidence="1 2">DSM 26701</strain>
    </source>
</reference>
<dbReference type="Proteomes" id="UP000579570">
    <property type="component" value="Unassembled WGS sequence"/>
</dbReference>
<evidence type="ECO:0000313" key="2">
    <source>
        <dbReference type="Proteomes" id="UP000579570"/>
    </source>
</evidence>
<protein>
    <submittedName>
        <fullName evidence="1">Uncharacterized protein YggL (DUF469 family)</fullName>
    </submittedName>
</protein>
<keyword evidence="2" id="KW-1185">Reference proteome</keyword>